<dbReference type="Pfam" id="PF07992">
    <property type="entry name" value="Pyr_redox_2"/>
    <property type="match status" value="1"/>
</dbReference>
<dbReference type="PANTHER" id="PTHR43014">
    <property type="entry name" value="MERCURIC REDUCTASE"/>
    <property type="match status" value="1"/>
</dbReference>
<dbReference type="EMBL" id="BARU01000737">
    <property type="protein sequence ID" value="GAH24341.1"/>
    <property type="molecule type" value="Genomic_DNA"/>
</dbReference>
<feature type="domain" description="FAD/NAD(P)-binding" evidence="1">
    <location>
        <begin position="7"/>
        <end position="56"/>
    </location>
</feature>
<dbReference type="GO" id="GO:0003955">
    <property type="term" value="F:NAD(P)H dehydrogenase (quinone) activity"/>
    <property type="evidence" value="ECO:0007669"/>
    <property type="project" value="TreeGrafter"/>
</dbReference>
<dbReference type="PRINTS" id="PR00411">
    <property type="entry name" value="PNDRDTASEI"/>
</dbReference>
<dbReference type="SUPFAM" id="SSF51905">
    <property type="entry name" value="FAD/NAD(P)-binding domain"/>
    <property type="match status" value="1"/>
</dbReference>
<name>X1DTH6_9ZZZZ</name>
<proteinExistence type="predicted"/>
<sequence>MKNRNFELMVIGGGAAGLVASVAAGAIGVKTALVEKNRLGGECSWTGCIPSKTLISLGNLIYKANHL</sequence>
<dbReference type="AlphaFoldDB" id="X1DTH6"/>
<dbReference type="Gene3D" id="3.50.50.60">
    <property type="entry name" value="FAD/NAD(P)-binding domain"/>
    <property type="match status" value="1"/>
</dbReference>
<dbReference type="InterPro" id="IPR036188">
    <property type="entry name" value="FAD/NAD-bd_sf"/>
</dbReference>
<dbReference type="InterPro" id="IPR023753">
    <property type="entry name" value="FAD/NAD-binding_dom"/>
</dbReference>
<comment type="caution">
    <text evidence="2">The sequence shown here is derived from an EMBL/GenBank/DDBJ whole genome shotgun (WGS) entry which is preliminary data.</text>
</comment>
<dbReference type="GO" id="GO:0050660">
    <property type="term" value="F:flavin adenine dinucleotide binding"/>
    <property type="evidence" value="ECO:0007669"/>
    <property type="project" value="TreeGrafter"/>
</dbReference>
<reference evidence="2" key="1">
    <citation type="journal article" date="2014" name="Front. Microbiol.">
        <title>High frequency of phylogenetically diverse reductive dehalogenase-homologous genes in deep subseafloor sedimentary metagenomes.</title>
        <authorList>
            <person name="Kawai M."/>
            <person name="Futagami T."/>
            <person name="Toyoda A."/>
            <person name="Takaki Y."/>
            <person name="Nishi S."/>
            <person name="Hori S."/>
            <person name="Arai W."/>
            <person name="Tsubouchi T."/>
            <person name="Morono Y."/>
            <person name="Uchiyama I."/>
            <person name="Ito T."/>
            <person name="Fujiyama A."/>
            <person name="Inagaki F."/>
            <person name="Takami H."/>
        </authorList>
    </citation>
    <scope>NUCLEOTIDE SEQUENCE</scope>
    <source>
        <strain evidence="2">Expedition CK06-06</strain>
    </source>
</reference>
<evidence type="ECO:0000313" key="2">
    <source>
        <dbReference type="EMBL" id="GAH24341.1"/>
    </source>
</evidence>
<organism evidence="2">
    <name type="scientific">marine sediment metagenome</name>
    <dbReference type="NCBI Taxonomy" id="412755"/>
    <lineage>
        <taxon>unclassified sequences</taxon>
        <taxon>metagenomes</taxon>
        <taxon>ecological metagenomes</taxon>
    </lineage>
</organism>
<accession>X1DTH6</accession>
<gene>
    <name evidence="2" type="ORF">S03H2_02253</name>
</gene>
<feature type="non-terminal residue" evidence="2">
    <location>
        <position position="67"/>
    </location>
</feature>
<evidence type="ECO:0000259" key="1">
    <source>
        <dbReference type="Pfam" id="PF07992"/>
    </source>
</evidence>
<dbReference type="PANTHER" id="PTHR43014:SF2">
    <property type="entry name" value="MERCURIC REDUCTASE"/>
    <property type="match status" value="1"/>
</dbReference>
<protein>
    <recommendedName>
        <fullName evidence="1">FAD/NAD(P)-binding domain-containing protein</fullName>
    </recommendedName>
</protein>